<organism evidence="1 2">
    <name type="scientific">Saccharothrix mutabilis subsp. mutabilis</name>
    <dbReference type="NCBI Taxonomy" id="66855"/>
    <lineage>
        <taxon>Bacteria</taxon>
        <taxon>Bacillati</taxon>
        <taxon>Actinomycetota</taxon>
        <taxon>Actinomycetes</taxon>
        <taxon>Pseudonocardiales</taxon>
        <taxon>Pseudonocardiaceae</taxon>
        <taxon>Saccharothrix</taxon>
    </lineage>
</organism>
<evidence type="ECO:0000313" key="1">
    <source>
        <dbReference type="EMBL" id="GAA0217268.1"/>
    </source>
</evidence>
<keyword evidence="2" id="KW-1185">Reference proteome</keyword>
<name>A0ABN0TB36_9PSEU</name>
<dbReference type="Proteomes" id="UP001500416">
    <property type="component" value="Unassembled WGS sequence"/>
</dbReference>
<protein>
    <submittedName>
        <fullName evidence="1">Uncharacterized protein</fullName>
    </submittedName>
</protein>
<reference evidence="1 2" key="1">
    <citation type="journal article" date="2019" name="Int. J. Syst. Evol. Microbiol.">
        <title>The Global Catalogue of Microorganisms (GCM) 10K type strain sequencing project: providing services to taxonomists for standard genome sequencing and annotation.</title>
        <authorList>
            <consortium name="The Broad Institute Genomics Platform"/>
            <consortium name="The Broad Institute Genome Sequencing Center for Infectious Disease"/>
            <person name="Wu L."/>
            <person name="Ma J."/>
        </authorList>
    </citation>
    <scope>NUCLEOTIDE SEQUENCE [LARGE SCALE GENOMIC DNA]</scope>
    <source>
        <strain evidence="1 2">JCM 3380</strain>
    </source>
</reference>
<comment type="caution">
    <text evidence="1">The sequence shown here is derived from an EMBL/GenBank/DDBJ whole genome shotgun (WGS) entry which is preliminary data.</text>
</comment>
<accession>A0ABN0TB36</accession>
<evidence type="ECO:0000313" key="2">
    <source>
        <dbReference type="Proteomes" id="UP001500416"/>
    </source>
</evidence>
<sequence>MGGVGTDMASIEEVRAAIAQAVDKAGQSAQALQQAADLAEDAQALLSTATQGSAQADVEQANSQFAEVVSGVTDLQKFLAAGISQAENINSRL</sequence>
<gene>
    <name evidence="1" type="ORF">GCM10010492_13870</name>
</gene>
<proteinExistence type="predicted"/>
<dbReference type="EMBL" id="BAAABU010000002">
    <property type="protein sequence ID" value="GAA0217268.1"/>
    <property type="molecule type" value="Genomic_DNA"/>
</dbReference>